<dbReference type="Gene3D" id="3.20.20.60">
    <property type="entry name" value="Phosphoenolpyruvate-binding domains"/>
    <property type="match status" value="1"/>
</dbReference>
<sequence>MTAAMTSPLDVFAALHDDLLVLPNAWDAASARLFERAGAPAVATSSSAVSWVHGVPDGNHLDADLALAAAARVVAAVRVPVTADIESGYADGPEQVAASVRRFADAGVVGINLEDARDGALVEEGRAAEAVAAAAGTGLWVNARTDVYLLGGTGEEAFAETVSRAAAYVAAGAGSVFVPGLLDLAVLARLTAAIAAPVNVLAAAGGPTAAQLRAAGVRRISVGNDVASLAYATAVASARDILEHGRFDSLAGGLDFGDMQTLWHAG</sequence>
<dbReference type="AlphaFoldDB" id="A0A367YWK6"/>
<evidence type="ECO:0000313" key="2">
    <source>
        <dbReference type="Proteomes" id="UP000252770"/>
    </source>
</evidence>
<dbReference type="PANTHER" id="PTHR42905:SF16">
    <property type="entry name" value="CARBOXYPHOSPHONOENOLPYRUVATE PHOSPHONOMUTASE-LIKE PROTEIN (AFU_ORTHOLOGUE AFUA_5G07230)"/>
    <property type="match status" value="1"/>
</dbReference>
<dbReference type="Proteomes" id="UP000252770">
    <property type="component" value="Unassembled WGS sequence"/>
</dbReference>
<name>A0A367YWK6_9ACTN</name>
<dbReference type="CDD" id="cd00377">
    <property type="entry name" value="ICL_PEPM"/>
    <property type="match status" value="1"/>
</dbReference>
<gene>
    <name evidence="1" type="ORF">DT076_10555</name>
</gene>
<keyword evidence="1" id="KW-0670">Pyruvate</keyword>
<accession>A0A367YWK6</accession>
<organism evidence="1 2">
    <name type="scientific">Desertihabitans brevis</name>
    <dbReference type="NCBI Taxonomy" id="2268447"/>
    <lineage>
        <taxon>Bacteria</taxon>
        <taxon>Bacillati</taxon>
        <taxon>Actinomycetota</taxon>
        <taxon>Actinomycetes</taxon>
        <taxon>Propionibacteriales</taxon>
        <taxon>Propionibacteriaceae</taxon>
        <taxon>Desertihabitans</taxon>
    </lineage>
</organism>
<dbReference type="Pfam" id="PF13714">
    <property type="entry name" value="PEP_mutase"/>
    <property type="match status" value="1"/>
</dbReference>
<keyword evidence="1" id="KW-0456">Lyase</keyword>
<comment type="caution">
    <text evidence="1">The sequence shown here is derived from an EMBL/GenBank/DDBJ whole genome shotgun (WGS) entry which is preliminary data.</text>
</comment>
<dbReference type="GO" id="GO:0016829">
    <property type="term" value="F:lyase activity"/>
    <property type="evidence" value="ECO:0007669"/>
    <property type="project" value="UniProtKB-KW"/>
</dbReference>
<evidence type="ECO:0000313" key="1">
    <source>
        <dbReference type="EMBL" id="RCK69331.1"/>
    </source>
</evidence>
<dbReference type="SUPFAM" id="SSF51621">
    <property type="entry name" value="Phosphoenolpyruvate/pyruvate domain"/>
    <property type="match status" value="1"/>
</dbReference>
<dbReference type="InterPro" id="IPR015813">
    <property type="entry name" value="Pyrv/PenolPyrv_kinase-like_dom"/>
</dbReference>
<dbReference type="InterPro" id="IPR039556">
    <property type="entry name" value="ICL/PEPM"/>
</dbReference>
<dbReference type="InterPro" id="IPR040442">
    <property type="entry name" value="Pyrv_kinase-like_dom_sf"/>
</dbReference>
<keyword evidence="2" id="KW-1185">Reference proteome</keyword>
<reference evidence="1 2" key="1">
    <citation type="submission" date="2018-07" db="EMBL/GenBank/DDBJ databases">
        <title>Desertimonas flava gen. nov. sp. nov.</title>
        <authorList>
            <person name="Liu S."/>
        </authorList>
    </citation>
    <scope>NUCLEOTIDE SEQUENCE [LARGE SCALE GENOMIC DNA]</scope>
    <source>
        <strain evidence="1 2">16Sb5-5</strain>
    </source>
</reference>
<dbReference type="EMBL" id="QOUI01000006">
    <property type="protein sequence ID" value="RCK69331.1"/>
    <property type="molecule type" value="Genomic_DNA"/>
</dbReference>
<protein>
    <submittedName>
        <fullName evidence="1">Isocitrate lyase/phosphoenolpyruvate mutase family protein</fullName>
    </submittedName>
</protein>
<proteinExistence type="predicted"/>
<dbReference type="PANTHER" id="PTHR42905">
    <property type="entry name" value="PHOSPHOENOLPYRUVATE CARBOXYLASE"/>
    <property type="match status" value="1"/>
</dbReference>